<dbReference type="AlphaFoldDB" id="A0ABD0LHG0"/>
<proteinExistence type="predicted"/>
<evidence type="ECO:0000256" key="1">
    <source>
        <dbReference type="SAM" id="MobiDB-lite"/>
    </source>
</evidence>
<gene>
    <name evidence="2" type="ORF">BaRGS_00009879</name>
</gene>
<reference evidence="2 3" key="1">
    <citation type="journal article" date="2023" name="Sci. Data">
        <title>Genome assembly of the Korean intertidal mud-creeper Batillaria attramentaria.</title>
        <authorList>
            <person name="Patra A.K."/>
            <person name="Ho P.T."/>
            <person name="Jun S."/>
            <person name="Lee S.J."/>
            <person name="Kim Y."/>
            <person name="Won Y.J."/>
        </authorList>
    </citation>
    <scope>NUCLEOTIDE SEQUENCE [LARGE SCALE GENOMIC DNA]</scope>
    <source>
        <strain evidence="2">Wonlab-2016</strain>
    </source>
</reference>
<feature type="region of interest" description="Disordered" evidence="1">
    <location>
        <begin position="1"/>
        <end position="30"/>
    </location>
</feature>
<evidence type="ECO:0000313" key="2">
    <source>
        <dbReference type="EMBL" id="KAK7498787.1"/>
    </source>
</evidence>
<comment type="caution">
    <text evidence="2">The sequence shown here is derived from an EMBL/GenBank/DDBJ whole genome shotgun (WGS) entry which is preliminary data.</text>
</comment>
<organism evidence="2 3">
    <name type="scientific">Batillaria attramentaria</name>
    <dbReference type="NCBI Taxonomy" id="370345"/>
    <lineage>
        <taxon>Eukaryota</taxon>
        <taxon>Metazoa</taxon>
        <taxon>Spiralia</taxon>
        <taxon>Lophotrochozoa</taxon>
        <taxon>Mollusca</taxon>
        <taxon>Gastropoda</taxon>
        <taxon>Caenogastropoda</taxon>
        <taxon>Sorbeoconcha</taxon>
        <taxon>Cerithioidea</taxon>
        <taxon>Batillariidae</taxon>
        <taxon>Batillaria</taxon>
    </lineage>
</organism>
<evidence type="ECO:0000313" key="3">
    <source>
        <dbReference type="Proteomes" id="UP001519460"/>
    </source>
</evidence>
<name>A0ABD0LHG0_9CAEN</name>
<keyword evidence="3" id="KW-1185">Reference proteome</keyword>
<dbReference type="EMBL" id="JACVVK020000048">
    <property type="protein sequence ID" value="KAK7498787.1"/>
    <property type="molecule type" value="Genomic_DNA"/>
</dbReference>
<accession>A0ABD0LHG0</accession>
<sequence length="133" mass="14728">MTRRAQTPLAFYLEESAGRKPNPPSRVRRQLKQENVLDALLSRVTGPTPRAASEPDGNSKCLKCVVSSVVGRRCSLQNSTMSDCKDSLEVEGQDEKMKPYHAVNGGSGVECEGERFLEEESGEGSWPHLVYTW</sequence>
<dbReference type="Proteomes" id="UP001519460">
    <property type="component" value="Unassembled WGS sequence"/>
</dbReference>
<protein>
    <submittedName>
        <fullName evidence="2">Uncharacterized protein</fullName>
    </submittedName>
</protein>